<evidence type="ECO:0000256" key="4">
    <source>
        <dbReference type="SAM" id="Coils"/>
    </source>
</evidence>
<dbReference type="Proteomes" id="UP001516400">
    <property type="component" value="Unassembled WGS sequence"/>
</dbReference>
<gene>
    <name evidence="6" type="ORF">HHI36_015590</name>
</gene>
<keyword evidence="3" id="KW-0862">Zinc</keyword>
<protein>
    <recommendedName>
        <fullName evidence="5">Zinc finger PHD-type domain-containing protein</fullName>
    </recommendedName>
</protein>
<sequence length="249" mass="28684">MSSVCERCKGVCDMDRALVCDSCCSMFHEKCSGFAGSEKRVMFCSECRLAIKKVPLILRRFDDLEREVRKLEEELVMLRQSNESEIETLKNSMKNVPEIDGDPEELIAEINERNSEVNNIMVYKLNESNSQSLNERILHDKAEVVKILDIIDIREDVIEKVIRVGKKGTIPKPMKIFLSNSGIARTVLRNKSKKMERYGRDISVGPNQTIMQKTHLKRVLGKLEQREKDGQEDLHVKFVWGIPTIMKKN</sequence>
<accession>A0ABD2N625</accession>
<dbReference type="AlphaFoldDB" id="A0ABD2N625"/>
<reference evidence="6 7" key="1">
    <citation type="journal article" date="2021" name="BMC Biol.">
        <title>Horizontally acquired antibacterial genes associated with adaptive radiation of ladybird beetles.</title>
        <authorList>
            <person name="Li H.S."/>
            <person name="Tang X.F."/>
            <person name="Huang Y.H."/>
            <person name="Xu Z.Y."/>
            <person name="Chen M.L."/>
            <person name="Du X.Y."/>
            <person name="Qiu B.Y."/>
            <person name="Chen P.T."/>
            <person name="Zhang W."/>
            <person name="Slipinski A."/>
            <person name="Escalona H.E."/>
            <person name="Waterhouse R.M."/>
            <person name="Zwick A."/>
            <person name="Pang H."/>
        </authorList>
    </citation>
    <scope>NUCLEOTIDE SEQUENCE [LARGE SCALE GENOMIC DNA]</scope>
    <source>
        <strain evidence="6">SYSU2018</strain>
    </source>
</reference>
<feature type="domain" description="Zinc finger PHD-type" evidence="5">
    <location>
        <begin position="4"/>
        <end position="48"/>
    </location>
</feature>
<evidence type="ECO:0000256" key="1">
    <source>
        <dbReference type="ARBA" id="ARBA00022723"/>
    </source>
</evidence>
<evidence type="ECO:0000313" key="6">
    <source>
        <dbReference type="EMBL" id="KAL3274176.1"/>
    </source>
</evidence>
<evidence type="ECO:0000313" key="7">
    <source>
        <dbReference type="Proteomes" id="UP001516400"/>
    </source>
</evidence>
<organism evidence="6 7">
    <name type="scientific">Cryptolaemus montrouzieri</name>
    <dbReference type="NCBI Taxonomy" id="559131"/>
    <lineage>
        <taxon>Eukaryota</taxon>
        <taxon>Metazoa</taxon>
        <taxon>Ecdysozoa</taxon>
        <taxon>Arthropoda</taxon>
        <taxon>Hexapoda</taxon>
        <taxon>Insecta</taxon>
        <taxon>Pterygota</taxon>
        <taxon>Neoptera</taxon>
        <taxon>Endopterygota</taxon>
        <taxon>Coleoptera</taxon>
        <taxon>Polyphaga</taxon>
        <taxon>Cucujiformia</taxon>
        <taxon>Coccinelloidea</taxon>
        <taxon>Coccinellidae</taxon>
        <taxon>Scymninae</taxon>
        <taxon>Scymnini</taxon>
        <taxon>Cryptolaemus</taxon>
    </lineage>
</organism>
<dbReference type="Gene3D" id="3.30.40.10">
    <property type="entry name" value="Zinc/RING finger domain, C3HC4 (zinc finger)"/>
    <property type="match status" value="1"/>
</dbReference>
<evidence type="ECO:0000256" key="2">
    <source>
        <dbReference type="ARBA" id="ARBA00022771"/>
    </source>
</evidence>
<dbReference type="InterPro" id="IPR011011">
    <property type="entry name" value="Znf_FYVE_PHD"/>
</dbReference>
<keyword evidence="2" id="KW-0863">Zinc-finger</keyword>
<feature type="coiled-coil region" evidence="4">
    <location>
        <begin position="54"/>
        <end position="88"/>
    </location>
</feature>
<dbReference type="InterPro" id="IPR013083">
    <property type="entry name" value="Znf_RING/FYVE/PHD"/>
</dbReference>
<dbReference type="InterPro" id="IPR001965">
    <property type="entry name" value="Znf_PHD"/>
</dbReference>
<dbReference type="SMART" id="SM00249">
    <property type="entry name" value="PHD"/>
    <property type="match status" value="1"/>
</dbReference>
<keyword evidence="1" id="KW-0479">Metal-binding</keyword>
<dbReference type="GO" id="GO:0008270">
    <property type="term" value="F:zinc ion binding"/>
    <property type="evidence" value="ECO:0007669"/>
    <property type="project" value="UniProtKB-KW"/>
</dbReference>
<dbReference type="SUPFAM" id="SSF57903">
    <property type="entry name" value="FYVE/PHD zinc finger"/>
    <property type="match status" value="1"/>
</dbReference>
<comment type="caution">
    <text evidence="6">The sequence shown here is derived from an EMBL/GenBank/DDBJ whole genome shotgun (WGS) entry which is preliminary data.</text>
</comment>
<keyword evidence="4" id="KW-0175">Coiled coil</keyword>
<proteinExistence type="predicted"/>
<dbReference type="CDD" id="cd15489">
    <property type="entry name" value="PHD_SF"/>
    <property type="match status" value="1"/>
</dbReference>
<evidence type="ECO:0000256" key="3">
    <source>
        <dbReference type="ARBA" id="ARBA00022833"/>
    </source>
</evidence>
<name>A0ABD2N625_9CUCU</name>
<keyword evidence="7" id="KW-1185">Reference proteome</keyword>
<dbReference type="EMBL" id="JABFTP020000062">
    <property type="protein sequence ID" value="KAL3274176.1"/>
    <property type="molecule type" value="Genomic_DNA"/>
</dbReference>
<evidence type="ECO:0000259" key="5">
    <source>
        <dbReference type="SMART" id="SM00249"/>
    </source>
</evidence>